<protein>
    <submittedName>
        <fullName evidence="1">Uncharacterized protein</fullName>
    </submittedName>
</protein>
<dbReference type="AlphaFoldDB" id="A0AAE4WCL9"/>
<comment type="caution">
    <text evidence="1">The sequence shown here is derived from an EMBL/GenBank/DDBJ whole genome shotgun (WGS) entry which is preliminary data.</text>
</comment>
<reference evidence="1 2" key="1">
    <citation type="submission" date="2019-12" db="EMBL/GenBank/DDBJ databases">
        <title>Whole-genome sequencing of Allorhizobium vitis.</title>
        <authorList>
            <person name="Gan H.M."/>
            <person name="Szegedi E."/>
            <person name="Burr T."/>
            <person name="Savka M.A."/>
        </authorList>
    </citation>
    <scope>NUCLEOTIDE SEQUENCE [LARGE SCALE GENOMIC DNA]</scope>
    <source>
        <strain evidence="1 2">CG989</strain>
    </source>
</reference>
<proteinExistence type="predicted"/>
<dbReference type="Proteomes" id="UP000436692">
    <property type="component" value="Unassembled WGS sequence"/>
</dbReference>
<dbReference type="EMBL" id="WPHM01000004">
    <property type="protein sequence ID" value="MUZ57500.1"/>
    <property type="molecule type" value="Genomic_DNA"/>
</dbReference>
<gene>
    <name evidence="1" type="ORF">GOZ95_08510</name>
</gene>
<evidence type="ECO:0000313" key="1">
    <source>
        <dbReference type="EMBL" id="MUZ57500.1"/>
    </source>
</evidence>
<dbReference type="RefSeq" id="WP_156549293.1">
    <property type="nucleotide sequence ID" value="NZ_JABAEJ010000003.1"/>
</dbReference>
<organism evidence="1 2">
    <name type="scientific">Agrobacterium vitis</name>
    <name type="common">Rhizobium vitis</name>
    <dbReference type="NCBI Taxonomy" id="373"/>
    <lineage>
        <taxon>Bacteria</taxon>
        <taxon>Pseudomonadati</taxon>
        <taxon>Pseudomonadota</taxon>
        <taxon>Alphaproteobacteria</taxon>
        <taxon>Hyphomicrobiales</taxon>
        <taxon>Rhizobiaceae</taxon>
        <taxon>Rhizobium/Agrobacterium group</taxon>
        <taxon>Agrobacterium</taxon>
    </lineage>
</organism>
<evidence type="ECO:0000313" key="2">
    <source>
        <dbReference type="Proteomes" id="UP000436692"/>
    </source>
</evidence>
<name>A0AAE4WCL9_AGRVI</name>
<accession>A0AAE4WCL9</accession>
<sequence length="105" mass="11808">MNKICDAGQFFGKGIGRNSIKYFENRNDWRCQAFIDENEQAFPRPLTPMVSAVPHAPREGRAAAIAHLAVSISCPRFAERAAACPIILQGRFNPREFAAEFKLRK</sequence>